<keyword evidence="4" id="KW-0812">Transmembrane</keyword>
<evidence type="ECO:0000256" key="10">
    <source>
        <dbReference type="ARBA" id="ARBA00042775"/>
    </source>
</evidence>
<proteinExistence type="inferred from homology"/>
<dbReference type="Pfam" id="PF13616">
    <property type="entry name" value="Rotamase_3"/>
    <property type="match status" value="1"/>
</dbReference>
<protein>
    <recommendedName>
        <fullName evidence="9">Periplasmic chaperone PpiD</fullName>
    </recommendedName>
    <alternativeName>
        <fullName evidence="10">Periplasmic folding chaperone</fullName>
    </alternativeName>
</protein>
<keyword evidence="14" id="KW-1185">Reference proteome</keyword>
<evidence type="ECO:0000256" key="1">
    <source>
        <dbReference type="ARBA" id="ARBA00004382"/>
    </source>
</evidence>
<dbReference type="Pfam" id="PF13623">
    <property type="entry name" value="SurA_N_2"/>
    <property type="match status" value="1"/>
</dbReference>
<evidence type="ECO:0000313" key="14">
    <source>
        <dbReference type="Proteomes" id="UP001500067"/>
    </source>
</evidence>
<evidence type="ECO:0000259" key="12">
    <source>
        <dbReference type="PROSITE" id="PS50198"/>
    </source>
</evidence>
<evidence type="ECO:0000256" key="5">
    <source>
        <dbReference type="ARBA" id="ARBA00022989"/>
    </source>
</evidence>
<evidence type="ECO:0000256" key="8">
    <source>
        <dbReference type="ARBA" id="ARBA00038408"/>
    </source>
</evidence>
<keyword evidence="6" id="KW-0472">Membrane</keyword>
<keyword evidence="3" id="KW-0997">Cell inner membrane</keyword>
<accession>A0ABP8NEJ6</accession>
<comment type="subcellular location">
    <subcellularLocation>
        <location evidence="1">Cell inner membrane</location>
        <topology evidence="1">Single-pass type II membrane protein</topology>
        <orientation evidence="1">Periplasmic side</orientation>
    </subcellularLocation>
</comment>
<dbReference type="Proteomes" id="UP001500067">
    <property type="component" value="Unassembled WGS sequence"/>
</dbReference>
<sequence length="687" mass="76825">MKIDGTKIDPREYSERVKEYETLYLMYNQNGSTTLDEVTRAQVTEQLIQLMVYEAAVNKQCDKLGLKVSDDEVKELIYGMNCDPMIRQFNIQGTPIFNDPQSGQFDPGRVKGFEKEMAESGDKLDPSGKLREQWKAVKNYVTRSARVRKFNSLFSNAAYVSKFQMKRMMQDQQSTASIRFVKVPYTAVSDVDVKVTDDDIKAYMKKHAALYTNDEATRSIEYVTFEIVPSSADTARALVALEEIKGEFGTTKDNESFVNSKSDLSNSYTTGFYNKRTMQTRVADTLLTIPVGTVFGPFYENGSYNLVKVTDRKTYPDSVKMRHILVQTKAQTSDVRTDTMASMRLDSAITAIKAGTKFDSVVGAFSDDQNSKEKAGEYTFTLLNRPGLPKEMGDFIFEGKPGETKKVKISNDQYSGYEYIEILEHTGVGPSVQIALVAKNLVPSDSTIDALYGKATEFAAKNTTAEAFNTTAKKQNLDKRFAEGVKINSFNVNGLGPAREVVKWMYEHKVGDVSQVFQLGDERYVVAKLAAVSEKGLKDLNPIDRPMIEQKVKEEKKAELIAKKYAGRSLDEIAAQSLQQVQQSDSVVLGTAYVPNLGYEPKVVGYTFNNAFQPNTVSPAIVGQSGVFFITVLNRVSNPLPPDGGMMDQILAMQRQQQEKQMRSVIDQTIQQSLIKSTPVEYFPANF</sequence>
<evidence type="ECO:0000256" key="7">
    <source>
        <dbReference type="ARBA" id="ARBA00023186"/>
    </source>
</evidence>
<dbReference type="PANTHER" id="PTHR47529">
    <property type="entry name" value="PEPTIDYL-PROLYL CIS-TRANS ISOMERASE D"/>
    <property type="match status" value="1"/>
</dbReference>
<evidence type="ECO:0000256" key="4">
    <source>
        <dbReference type="ARBA" id="ARBA00022692"/>
    </source>
</evidence>
<evidence type="ECO:0000256" key="9">
    <source>
        <dbReference type="ARBA" id="ARBA00040743"/>
    </source>
</evidence>
<keyword evidence="5" id="KW-1133">Transmembrane helix</keyword>
<keyword evidence="7" id="KW-0143">Chaperone</keyword>
<evidence type="ECO:0000256" key="6">
    <source>
        <dbReference type="ARBA" id="ARBA00023136"/>
    </source>
</evidence>
<feature type="domain" description="PpiC" evidence="12">
    <location>
        <begin position="316"/>
        <end position="424"/>
    </location>
</feature>
<comment type="similarity">
    <text evidence="8">Belongs to the PpiD chaperone family.</text>
</comment>
<keyword evidence="11" id="KW-0413">Isomerase</keyword>
<dbReference type="InterPro" id="IPR027304">
    <property type="entry name" value="Trigger_fact/SurA_dom_sf"/>
</dbReference>
<gene>
    <name evidence="13" type="ORF">GCM10023093_15130</name>
</gene>
<dbReference type="InterPro" id="IPR046357">
    <property type="entry name" value="PPIase_dom_sf"/>
</dbReference>
<organism evidence="13 14">
    <name type="scientific">Nemorincola caseinilytica</name>
    <dbReference type="NCBI Taxonomy" id="2054315"/>
    <lineage>
        <taxon>Bacteria</taxon>
        <taxon>Pseudomonadati</taxon>
        <taxon>Bacteroidota</taxon>
        <taxon>Chitinophagia</taxon>
        <taxon>Chitinophagales</taxon>
        <taxon>Chitinophagaceae</taxon>
        <taxon>Nemorincola</taxon>
    </lineage>
</organism>
<evidence type="ECO:0000256" key="2">
    <source>
        <dbReference type="ARBA" id="ARBA00022475"/>
    </source>
</evidence>
<dbReference type="SUPFAM" id="SSF54534">
    <property type="entry name" value="FKBP-like"/>
    <property type="match status" value="1"/>
</dbReference>
<reference evidence="14" key="1">
    <citation type="journal article" date="2019" name="Int. J. Syst. Evol. Microbiol.">
        <title>The Global Catalogue of Microorganisms (GCM) 10K type strain sequencing project: providing services to taxonomists for standard genome sequencing and annotation.</title>
        <authorList>
            <consortium name="The Broad Institute Genomics Platform"/>
            <consortium name="The Broad Institute Genome Sequencing Center for Infectious Disease"/>
            <person name="Wu L."/>
            <person name="Ma J."/>
        </authorList>
    </citation>
    <scope>NUCLEOTIDE SEQUENCE [LARGE SCALE GENOMIC DNA]</scope>
    <source>
        <strain evidence="14">JCM 32105</strain>
    </source>
</reference>
<keyword evidence="11" id="KW-0697">Rotamase</keyword>
<evidence type="ECO:0000256" key="11">
    <source>
        <dbReference type="PROSITE-ProRule" id="PRU00278"/>
    </source>
</evidence>
<evidence type="ECO:0000313" key="13">
    <source>
        <dbReference type="EMBL" id="GAA4464562.1"/>
    </source>
</evidence>
<dbReference type="PANTHER" id="PTHR47529:SF1">
    <property type="entry name" value="PERIPLASMIC CHAPERONE PPID"/>
    <property type="match status" value="1"/>
</dbReference>
<dbReference type="SUPFAM" id="SSF109998">
    <property type="entry name" value="Triger factor/SurA peptide-binding domain-like"/>
    <property type="match status" value="1"/>
</dbReference>
<dbReference type="Gene3D" id="3.10.50.40">
    <property type="match status" value="1"/>
</dbReference>
<name>A0ABP8NEJ6_9BACT</name>
<dbReference type="InterPro" id="IPR052029">
    <property type="entry name" value="PpiD_chaperone"/>
</dbReference>
<evidence type="ECO:0000256" key="3">
    <source>
        <dbReference type="ARBA" id="ARBA00022519"/>
    </source>
</evidence>
<dbReference type="PROSITE" id="PS50198">
    <property type="entry name" value="PPIC_PPIASE_2"/>
    <property type="match status" value="1"/>
</dbReference>
<comment type="caution">
    <text evidence="13">The sequence shown here is derived from an EMBL/GenBank/DDBJ whole genome shotgun (WGS) entry which is preliminary data.</text>
</comment>
<keyword evidence="2" id="KW-1003">Cell membrane</keyword>
<dbReference type="InterPro" id="IPR000297">
    <property type="entry name" value="PPIase_PpiC"/>
</dbReference>
<dbReference type="EMBL" id="BAABFA010000010">
    <property type="protein sequence ID" value="GAA4464562.1"/>
    <property type="molecule type" value="Genomic_DNA"/>
</dbReference>